<comment type="function">
    <text evidence="6">Catalyzes the reduction of dTDP-6-deoxy-L-lyxo-4-hexulose to yield dTDP-L-rhamnose.</text>
</comment>
<dbReference type="RefSeq" id="WP_242937053.1">
    <property type="nucleotide sequence ID" value="NZ_CP094326.1"/>
</dbReference>
<accession>A0ABY3YLE8</accession>
<dbReference type="SUPFAM" id="SSF51735">
    <property type="entry name" value="NAD(P)-binding Rossmann-fold domains"/>
    <property type="match status" value="1"/>
</dbReference>
<evidence type="ECO:0000256" key="1">
    <source>
        <dbReference type="ARBA" id="ARBA00004781"/>
    </source>
</evidence>
<comment type="catalytic activity">
    <reaction evidence="5">
        <text>dTDP-beta-L-rhamnose + NADP(+) = dTDP-4-dehydro-beta-L-rhamnose + NADPH + H(+)</text>
        <dbReference type="Rhea" id="RHEA:21796"/>
        <dbReference type="ChEBI" id="CHEBI:15378"/>
        <dbReference type="ChEBI" id="CHEBI:57510"/>
        <dbReference type="ChEBI" id="CHEBI:57783"/>
        <dbReference type="ChEBI" id="CHEBI:58349"/>
        <dbReference type="ChEBI" id="CHEBI:62830"/>
        <dbReference type="EC" id="1.1.1.133"/>
    </reaction>
</comment>
<comment type="similarity">
    <text evidence="2 6">Belongs to the dTDP-4-dehydrorhamnose reductase family.</text>
</comment>
<dbReference type="InterPro" id="IPR029903">
    <property type="entry name" value="RmlD-like-bd"/>
</dbReference>
<name>A0ABY3YLE8_9FLAO</name>
<dbReference type="EC" id="1.1.1.133" evidence="3 6"/>
<dbReference type="PANTHER" id="PTHR10491:SF4">
    <property type="entry name" value="METHIONINE ADENOSYLTRANSFERASE 2 SUBUNIT BETA"/>
    <property type="match status" value="1"/>
</dbReference>
<organism evidence="8 9">
    <name type="scientific">Zhouia spongiae</name>
    <dbReference type="NCBI Taxonomy" id="2202721"/>
    <lineage>
        <taxon>Bacteria</taxon>
        <taxon>Pseudomonadati</taxon>
        <taxon>Bacteroidota</taxon>
        <taxon>Flavobacteriia</taxon>
        <taxon>Flavobacteriales</taxon>
        <taxon>Flavobacteriaceae</taxon>
        <taxon>Zhouia</taxon>
    </lineage>
</organism>
<dbReference type="Gene3D" id="3.40.50.720">
    <property type="entry name" value="NAD(P)-binding Rossmann-like Domain"/>
    <property type="match status" value="1"/>
</dbReference>
<dbReference type="PANTHER" id="PTHR10491">
    <property type="entry name" value="DTDP-4-DEHYDRORHAMNOSE REDUCTASE"/>
    <property type="match status" value="1"/>
</dbReference>
<evidence type="ECO:0000313" key="9">
    <source>
        <dbReference type="Proteomes" id="UP000829476"/>
    </source>
</evidence>
<keyword evidence="6" id="KW-0560">Oxidoreductase</keyword>
<evidence type="ECO:0000256" key="3">
    <source>
        <dbReference type="ARBA" id="ARBA00012929"/>
    </source>
</evidence>
<reference evidence="8 9" key="1">
    <citation type="journal article" date="2018" name="Int. J. Syst. Evol. Microbiol.">
        <title>Zhouia spongiae sp. nov., isolated from a marine sponge.</title>
        <authorList>
            <person name="Zhuang L."/>
            <person name="Lin B."/>
            <person name="Qin F."/>
            <person name="Luo L."/>
        </authorList>
    </citation>
    <scope>NUCLEOTIDE SEQUENCE [LARGE SCALE GENOMIC DNA]</scope>
    <source>
        <strain evidence="8 9">HN-Y44</strain>
    </source>
</reference>
<proteinExistence type="inferred from homology"/>
<dbReference type="InterPro" id="IPR036291">
    <property type="entry name" value="NAD(P)-bd_dom_sf"/>
</dbReference>
<gene>
    <name evidence="8" type="ORF">MQE36_16405</name>
</gene>
<evidence type="ECO:0000259" key="7">
    <source>
        <dbReference type="Pfam" id="PF04321"/>
    </source>
</evidence>
<feature type="domain" description="RmlD-like substrate binding" evidence="7">
    <location>
        <begin position="10"/>
        <end position="245"/>
    </location>
</feature>
<evidence type="ECO:0000256" key="4">
    <source>
        <dbReference type="ARBA" id="ARBA00017099"/>
    </source>
</evidence>
<evidence type="ECO:0000256" key="5">
    <source>
        <dbReference type="ARBA" id="ARBA00048200"/>
    </source>
</evidence>
<evidence type="ECO:0000313" key="8">
    <source>
        <dbReference type="EMBL" id="UNY98647.1"/>
    </source>
</evidence>
<protein>
    <recommendedName>
        <fullName evidence="4 6">dTDP-4-dehydrorhamnose reductase</fullName>
        <ecNumber evidence="3 6">1.1.1.133</ecNumber>
    </recommendedName>
</protein>
<dbReference type="Gene3D" id="3.90.25.10">
    <property type="entry name" value="UDP-galactose 4-epimerase, domain 1"/>
    <property type="match status" value="1"/>
</dbReference>
<dbReference type="EMBL" id="CP094326">
    <property type="protein sequence ID" value="UNY98647.1"/>
    <property type="molecule type" value="Genomic_DNA"/>
</dbReference>
<keyword evidence="6" id="KW-0521">NADP</keyword>
<comment type="pathway">
    <text evidence="1 6">Carbohydrate biosynthesis; dTDP-L-rhamnose biosynthesis.</text>
</comment>
<dbReference type="InterPro" id="IPR005913">
    <property type="entry name" value="dTDP_dehydrorham_reduct"/>
</dbReference>
<dbReference type="Pfam" id="PF04321">
    <property type="entry name" value="RmlD_sub_bind"/>
    <property type="match status" value="1"/>
</dbReference>
<sequence length="277" mass="32644">MKEKKKKSIRILILGASGFLGQALYKELCHYYDTYGTYHTGRIYSDNRHYFHFDMETDDIYDVLEQVQPQIIISSLRGDFQSQVETHEDLSDYVRLSKCKLIFFSSANVFDAFSNYPSYEHDKTLSLSKYGRLKIKIENLLMRLPEQRYIIARLPMVFGSTSPRVKELKAHIEQKAPYEVFPDLVMNVASIDHITRQIHYMINRKRKGIFHMGSYDLVHHDEFVKEMVEKHGYGSVTYKNVYTSNFDRYLAVLPKDNKLPKHLQYSYVDVIDEYSSI</sequence>
<dbReference type="Proteomes" id="UP000829476">
    <property type="component" value="Chromosome"/>
</dbReference>
<evidence type="ECO:0000256" key="2">
    <source>
        <dbReference type="ARBA" id="ARBA00010944"/>
    </source>
</evidence>
<evidence type="ECO:0000256" key="6">
    <source>
        <dbReference type="RuleBase" id="RU364082"/>
    </source>
</evidence>
<keyword evidence="9" id="KW-1185">Reference proteome</keyword>